<accession>A0A1H2LQT7</accession>
<keyword evidence="2" id="KW-0238">DNA-binding</keyword>
<evidence type="ECO:0000313" key="2">
    <source>
        <dbReference type="EMBL" id="SDU83299.1"/>
    </source>
</evidence>
<dbReference type="InterPro" id="IPR015943">
    <property type="entry name" value="WD40/YVTN_repeat-like_dom_sf"/>
</dbReference>
<organism evidence="2 3">
    <name type="scientific">Microlunatus sagamiharensis</name>
    <dbReference type="NCBI Taxonomy" id="546874"/>
    <lineage>
        <taxon>Bacteria</taxon>
        <taxon>Bacillati</taxon>
        <taxon>Actinomycetota</taxon>
        <taxon>Actinomycetes</taxon>
        <taxon>Propionibacteriales</taxon>
        <taxon>Propionibacteriaceae</taxon>
        <taxon>Microlunatus</taxon>
    </lineage>
</organism>
<dbReference type="PANTHER" id="PTHR47197:SF3">
    <property type="entry name" value="DIHYDRO-HEME D1 DEHYDROGENASE"/>
    <property type="match status" value="1"/>
</dbReference>
<dbReference type="Proteomes" id="UP000198825">
    <property type="component" value="Chromosome I"/>
</dbReference>
<dbReference type="AlphaFoldDB" id="A0A1H2LQT7"/>
<evidence type="ECO:0000256" key="1">
    <source>
        <dbReference type="SAM" id="MobiDB-lite"/>
    </source>
</evidence>
<protein>
    <submittedName>
        <fullName evidence="2">DNA-binding beta-propeller fold protein YncE</fullName>
    </submittedName>
</protein>
<dbReference type="SUPFAM" id="SSF50974">
    <property type="entry name" value="Nitrous oxide reductase, N-terminal domain"/>
    <property type="match status" value="1"/>
</dbReference>
<dbReference type="InterPro" id="IPR011045">
    <property type="entry name" value="N2O_reductase_N"/>
</dbReference>
<feature type="compositionally biased region" description="Low complexity" evidence="1">
    <location>
        <begin position="64"/>
        <end position="80"/>
    </location>
</feature>
<dbReference type="Gene3D" id="2.130.10.10">
    <property type="entry name" value="YVTN repeat-like/Quinoprotein amine dehydrogenase"/>
    <property type="match status" value="2"/>
</dbReference>
<name>A0A1H2LQT7_9ACTN</name>
<keyword evidence="3" id="KW-1185">Reference proteome</keyword>
<feature type="region of interest" description="Disordered" evidence="1">
    <location>
        <begin position="36"/>
        <end position="83"/>
    </location>
</feature>
<reference evidence="3" key="1">
    <citation type="submission" date="2016-10" db="EMBL/GenBank/DDBJ databases">
        <authorList>
            <person name="Varghese N."/>
            <person name="Submissions S."/>
        </authorList>
    </citation>
    <scope>NUCLEOTIDE SEQUENCE [LARGE SCALE GENOMIC DNA]</scope>
    <source>
        <strain evidence="3">DSM 21743</strain>
    </source>
</reference>
<gene>
    <name evidence="2" type="ORF">SAMN04488544_0662</name>
</gene>
<dbReference type="GO" id="GO:0003677">
    <property type="term" value="F:DNA binding"/>
    <property type="evidence" value="ECO:0007669"/>
    <property type="project" value="UniProtKB-KW"/>
</dbReference>
<sequence length="366" mass="37705">MTDDGAVPRRVAPRPERAALAACVTLGLVAACGTGQGADPTPAAEARPPLSGQFTPRRLPRPVPTAAEPAASPVTTTTPAGRTIEIGNAPEGIVADATTRRVVVAVRGPDELVLLDPTTLAVRGRTPLPGSLRHLQLAAAGGPVLVPDESSTSLLRVALPSGRVLSRTPTGAMPHDANQAPNGTVLVADEAGATLTAIRDDRVVATFTDVTQPGGIAHVGDVFGVVDVGENTITFDDAATLQPLTELSAGDGPTHVVADKHGRLVVVDTRGGALLLYSAPPQAAQVARVALPGQPYGVAYDARRDELWVTVTASNELVRLDLSGDQPRETARYPTVQQPNTVAVDETTGRVFVTGTTPGLLQVVDP</sequence>
<evidence type="ECO:0000313" key="3">
    <source>
        <dbReference type="Proteomes" id="UP000198825"/>
    </source>
</evidence>
<dbReference type="InterPro" id="IPR051200">
    <property type="entry name" value="Host-pathogen_enzymatic-act"/>
</dbReference>
<dbReference type="STRING" id="546874.SAMN04488544_0662"/>
<dbReference type="EMBL" id="LT629799">
    <property type="protein sequence ID" value="SDU83299.1"/>
    <property type="molecule type" value="Genomic_DNA"/>
</dbReference>
<proteinExistence type="predicted"/>
<dbReference type="PANTHER" id="PTHR47197">
    <property type="entry name" value="PROTEIN NIRF"/>
    <property type="match status" value="1"/>
</dbReference>